<feature type="region of interest" description="Disordered" evidence="1">
    <location>
        <begin position="113"/>
        <end position="141"/>
    </location>
</feature>
<protein>
    <submittedName>
        <fullName evidence="2">Uncharacterized protein</fullName>
    </submittedName>
</protein>
<organism evidence="2 3">
    <name type="scientific">Plectosphaerella cucumerina</name>
    <dbReference type="NCBI Taxonomy" id="40658"/>
    <lineage>
        <taxon>Eukaryota</taxon>
        <taxon>Fungi</taxon>
        <taxon>Dikarya</taxon>
        <taxon>Ascomycota</taxon>
        <taxon>Pezizomycotina</taxon>
        <taxon>Sordariomycetes</taxon>
        <taxon>Hypocreomycetidae</taxon>
        <taxon>Glomerellales</taxon>
        <taxon>Plectosphaerellaceae</taxon>
        <taxon>Plectosphaerella</taxon>
    </lineage>
</organism>
<gene>
    <name evidence="2" type="ORF">B0T11DRAFT_19857</name>
</gene>
<evidence type="ECO:0000256" key="1">
    <source>
        <dbReference type="SAM" id="MobiDB-lite"/>
    </source>
</evidence>
<dbReference type="Proteomes" id="UP000813385">
    <property type="component" value="Unassembled WGS sequence"/>
</dbReference>
<dbReference type="AlphaFoldDB" id="A0A8K0TQ28"/>
<accession>A0A8K0TQ28</accession>
<feature type="compositionally biased region" description="Low complexity" evidence="1">
    <location>
        <begin position="121"/>
        <end position="141"/>
    </location>
</feature>
<reference evidence="2" key="1">
    <citation type="journal article" date="2021" name="Nat. Commun.">
        <title>Genetic determinants of endophytism in the Arabidopsis root mycobiome.</title>
        <authorList>
            <person name="Mesny F."/>
            <person name="Miyauchi S."/>
            <person name="Thiergart T."/>
            <person name="Pickel B."/>
            <person name="Atanasova L."/>
            <person name="Karlsson M."/>
            <person name="Huettel B."/>
            <person name="Barry K.W."/>
            <person name="Haridas S."/>
            <person name="Chen C."/>
            <person name="Bauer D."/>
            <person name="Andreopoulos W."/>
            <person name="Pangilinan J."/>
            <person name="LaButti K."/>
            <person name="Riley R."/>
            <person name="Lipzen A."/>
            <person name="Clum A."/>
            <person name="Drula E."/>
            <person name="Henrissat B."/>
            <person name="Kohler A."/>
            <person name="Grigoriev I.V."/>
            <person name="Martin F.M."/>
            <person name="Hacquard S."/>
        </authorList>
    </citation>
    <scope>NUCLEOTIDE SEQUENCE</scope>
    <source>
        <strain evidence="2">MPI-CAGE-AT-0016</strain>
    </source>
</reference>
<proteinExistence type="predicted"/>
<keyword evidence="3" id="KW-1185">Reference proteome</keyword>
<evidence type="ECO:0000313" key="3">
    <source>
        <dbReference type="Proteomes" id="UP000813385"/>
    </source>
</evidence>
<sequence>MGLVPVSERQYGFVGIPTGQGISYRAETERHVVCEHTTGWKSRRHCDGGDPGVVPPGWNLMTMTGWLYRYVRPGNQPSLSDLFSRLVAHFVVRAVMLSSWCLVEVEYWGGSNNAGKEPPKSSFRARPLAPSPSPRASFFSPTSPQNIRYSLLSSTSAKRSHFLLYAAYDSGRSHSNTITIAHSPGITRIPHFLSCAARTVGVLDAPLTFGAEGATSRPAPYSQVSLRRVPKAARCSLAQLARDRHPSTHRRDRRAPARLRRSSWRSWPIPHFPAVVYQHG</sequence>
<evidence type="ECO:0000313" key="2">
    <source>
        <dbReference type="EMBL" id="KAH7376328.1"/>
    </source>
</evidence>
<comment type="caution">
    <text evidence="2">The sequence shown here is derived from an EMBL/GenBank/DDBJ whole genome shotgun (WGS) entry which is preliminary data.</text>
</comment>
<dbReference type="EMBL" id="JAGPXD010000001">
    <property type="protein sequence ID" value="KAH7376328.1"/>
    <property type="molecule type" value="Genomic_DNA"/>
</dbReference>
<name>A0A8K0TQ28_9PEZI</name>